<dbReference type="OrthoDB" id="777019at2"/>
<dbReference type="EMBL" id="SWBQ01000002">
    <property type="protein sequence ID" value="TKC07674.1"/>
    <property type="molecule type" value="Genomic_DNA"/>
</dbReference>
<dbReference type="RefSeq" id="WP_136836003.1">
    <property type="nucleotide sequence ID" value="NZ_SWBQ01000002.1"/>
</dbReference>
<dbReference type="AlphaFoldDB" id="A0A4U1CQG5"/>
<reference evidence="1 2" key="1">
    <citation type="submission" date="2019-04" db="EMBL/GenBank/DDBJ databases">
        <title>Pedobacter sp. RP-3-15 sp. nov., isolated from Arctic soil.</title>
        <authorList>
            <person name="Dahal R.H."/>
            <person name="Kim D.-U."/>
        </authorList>
    </citation>
    <scope>NUCLEOTIDE SEQUENCE [LARGE SCALE GENOMIC DNA]</scope>
    <source>
        <strain evidence="1 2">RP-3-15</strain>
    </source>
</reference>
<comment type="caution">
    <text evidence="1">The sequence shown here is derived from an EMBL/GenBank/DDBJ whole genome shotgun (WGS) entry which is preliminary data.</text>
</comment>
<keyword evidence="2" id="KW-1185">Reference proteome</keyword>
<dbReference type="Proteomes" id="UP000307244">
    <property type="component" value="Unassembled WGS sequence"/>
</dbReference>
<protein>
    <submittedName>
        <fullName evidence="1">Uncharacterized protein</fullName>
    </submittedName>
</protein>
<organism evidence="1 2">
    <name type="scientific">Pedobacter frigoris</name>
    <dbReference type="NCBI Taxonomy" id="2571272"/>
    <lineage>
        <taxon>Bacteria</taxon>
        <taxon>Pseudomonadati</taxon>
        <taxon>Bacteroidota</taxon>
        <taxon>Sphingobacteriia</taxon>
        <taxon>Sphingobacteriales</taxon>
        <taxon>Sphingobacteriaceae</taxon>
        <taxon>Pedobacter</taxon>
    </lineage>
</organism>
<proteinExistence type="predicted"/>
<evidence type="ECO:0000313" key="1">
    <source>
        <dbReference type="EMBL" id="TKC07674.1"/>
    </source>
</evidence>
<sequence length="123" mass="14407">MSKKKVRREASLSLSIYKKPDNKASVVFRNKAMLFRITTIERAKEFVQRVNEYLDDLKKDCADPCFVLQFQSPRNKSWVLEIGMKEPGAMELNLWLDEGIKSMKRCFKWIGDVTDLTRLSLPF</sequence>
<evidence type="ECO:0000313" key="2">
    <source>
        <dbReference type="Proteomes" id="UP000307244"/>
    </source>
</evidence>
<name>A0A4U1CQG5_9SPHI</name>
<gene>
    <name evidence="1" type="ORF">FA047_10605</name>
</gene>
<accession>A0A4U1CQG5</accession>